<evidence type="ECO:0000313" key="2">
    <source>
        <dbReference type="Proteomes" id="UP001153387"/>
    </source>
</evidence>
<name>A0A9X4KKJ0_9BACL</name>
<dbReference type="RefSeq" id="WP_277567641.1">
    <property type="nucleotide sequence ID" value="NZ_JAPDHZ010000004.1"/>
</dbReference>
<proteinExistence type="predicted"/>
<dbReference type="InterPro" id="IPR025619">
    <property type="entry name" value="YlzJ"/>
</dbReference>
<dbReference type="AlphaFoldDB" id="A0A9X4KKJ0"/>
<organism evidence="1 2">
    <name type="scientific">Cohnella ginsengisoli</name>
    <dbReference type="NCBI Taxonomy" id="425004"/>
    <lineage>
        <taxon>Bacteria</taxon>
        <taxon>Bacillati</taxon>
        <taxon>Bacillota</taxon>
        <taxon>Bacilli</taxon>
        <taxon>Bacillales</taxon>
        <taxon>Paenibacillaceae</taxon>
        <taxon>Cohnella</taxon>
    </lineage>
</organism>
<keyword evidence="2" id="KW-1185">Reference proteome</keyword>
<evidence type="ECO:0000313" key="1">
    <source>
        <dbReference type="EMBL" id="MDG0793601.1"/>
    </source>
</evidence>
<reference evidence="1 2" key="1">
    <citation type="submission" date="2022-10" db="EMBL/GenBank/DDBJ databases">
        <title>Comparative genomic analysis of Cohnella hashimotonis sp. nov., isolated from the International Space Station.</title>
        <authorList>
            <person name="Simpson A."/>
            <person name="Venkateswaran K."/>
        </authorList>
    </citation>
    <scope>NUCLEOTIDE SEQUENCE [LARGE SCALE GENOMIC DNA]</scope>
    <source>
        <strain evidence="1 2">DSM 18997</strain>
    </source>
</reference>
<sequence length="134" mass="14622">MPLELVLEGWSDGQEPMIEVEYGALRMLLTPVAPGVGKLVRLVAAPLNAYLLPAFEPGKLIYFGAAPSNAAAGTPAIEDGERGLQTAERPMFGSCYASVNYGIMGDRRWRSWPSANEKKIRWAQASNTRFTAFC</sequence>
<dbReference type="Pfam" id="PF14035">
    <property type="entry name" value="YlzJ"/>
    <property type="match status" value="1"/>
</dbReference>
<accession>A0A9X4KKJ0</accession>
<protein>
    <submittedName>
        <fullName evidence="1">YlzJ-like family protein</fullName>
    </submittedName>
</protein>
<dbReference type="Proteomes" id="UP001153387">
    <property type="component" value="Unassembled WGS sequence"/>
</dbReference>
<comment type="caution">
    <text evidence="1">The sequence shown here is derived from an EMBL/GenBank/DDBJ whole genome shotgun (WGS) entry which is preliminary data.</text>
</comment>
<gene>
    <name evidence="1" type="ORF">OMP38_24295</name>
</gene>
<dbReference type="EMBL" id="JAPDHZ010000004">
    <property type="protein sequence ID" value="MDG0793601.1"/>
    <property type="molecule type" value="Genomic_DNA"/>
</dbReference>